<dbReference type="GO" id="GO:0009246">
    <property type="term" value="P:enterobacterial common antigen biosynthetic process"/>
    <property type="evidence" value="ECO:0007669"/>
    <property type="project" value="InterPro"/>
</dbReference>
<dbReference type="Proteomes" id="UP000249422">
    <property type="component" value="Unassembled WGS sequence"/>
</dbReference>
<dbReference type="AlphaFoldDB" id="A0AAX1PP68"/>
<evidence type="ECO:0000256" key="5">
    <source>
        <dbReference type="ARBA" id="ARBA00023136"/>
    </source>
</evidence>
<keyword evidence="3" id="KW-0328">Glycosyltransferase</keyword>
<dbReference type="EMBL" id="QLLM01000001">
    <property type="protein sequence ID" value="RAJ09656.1"/>
    <property type="molecule type" value="Genomic_DNA"/>
</dbReference>
<protein>
    <submittedName>
        <fullName evidence="6">4-alpha-L-fucosyltransferase (Glycosyl transferase family 56)</fullName>
    </submittedName>
</protein>
<comment type="caution">
    <text evidence="6">The sequence shown here is derived from an EMBL/GenBank/DDBJ whole genome shotgun (WGS) entry which is preliminary data.</text>
</comment>
<dbReference type="GO" id="GO:0008417">
    <property type="term" value="F:fucosyltransferase activity"/>
    <property type="evidence" value="ECO:0007669"/>
    <property type="project" value="InterPro"/>
</dbReference>
<dbReference type="RefSeq" id="WP_111587532.1">
    <property type="nucleotide sequence ID" value="NZ_CAWNWF010000001.1"/>
</dbReference>
<evidence type="ECO:0000256" key="1">
    <source>
        <dbReference type="ARBA" id="ARBA00022475"/>
    </source>
</evidence>
<name>A0AAX1PP68_AERSA</name>
<keyword evidence="5" id="KW-0472">Membrane</keyword>
<sequence length="355" mass="40937">MNKKILHLAYLDKFIPGFIELVRQHFSGDPHTVITFGDIEKYPYVQSSSILNFSTLNNFRNIFKLVVAMHRNDKIILHGLFSSHLVILLCFMPWLHKKCDWIIWGGDLYYHKLTPKDMRYYVMEVFRKFLISRLDGFITYVEGDYHNAQQWYHASGKFYECIMYKSNVYSGAVLSEEELIHTEGQGLPKVNVQIGNSADPTNNHQQVFEKLAILDVRNQVGKIYCPLSYGNSVYAAQIKKLGEAMFGDKFFPLMDFMPLAQYNKILDEVDIAIFAHDRQQAMGNTINLLGRGKTVYMRADTSSYALLTKLGIKVFSLDDLSLAVQSREVVIANNQRVCNYFSEKNLVNQLKTIFS</sequence>
<keyword evidence="2" id="KW-0997">Cell inner membrane</keyword>
<keyword evidence="4" id="KW-0808">Transferase</keyword>
<keyword evidence="1" id="KW-1003">Cell membrane</keyword>
<evidence type="ECO:0000256" key="3">
    <source>
        <dbReference type="ARBA" id="ARBA00022676"/>
    </source>
</evidence>
<gene>
    <name evidence="6" type="ORF">DEU50_101393</name>
</gene>
<dbReference type="Pfam" id="PF07429">
    <property type="entry name" value="Glyco_transf_56"/>
    <property type="match status" value="1"/>
</dbReference>
<evidence type="ECO:0000256" key="2">
    <source>
        <dbReference type="ARBA" id="ARBA00022519"/>
    </source>
</evidence>
<accession>A0AAX1PP68</accession>
<evidence type="ECO:0000313" key="7">
    <source>
        <dbReference type="Proteomes" id="UP000249422"/>
    </source>
</evidence>
<evidence type="ECO:0000256" key="4">
    <source>
        <dbReference type="ARBA" id="ARBA00022679"/>
    </source>
</evidence>
<dbReference type="InterPro" id="IPR009993">
    <property type="entry name" value="WecF"/>
</dbReference>
<reference evidence="6 7" key="1">
    <citation type="submission" date="2018-06" db="EMBL/GenBank/DDBJ databases">
        <title>Freshwater and sediment microbial communities from various areas in North America, analyzing microbe dynamics in response to fracking.</title>
        <authorList>
            <person name="Lamendella R."/>
        </authorList>
    </citation>
    <scope>NUCLEOTIDE SEQUENCE [LARGE SCALE GENOMIC DNA]</scope>
    <source>
        <strain evidence="6 7">17</strain>
    </source>
</reference>
<evidence type="ECO:0000313" key="6">
    <source>
        <dbReference type="EMBL" id="RAJ09656.1"/>
    </source>
</evidence>
<proteinExistence type="predicted"/>
<organism evidence="6 7">
    <name type="scientific">Aeromonas salmonicida</name>
    <dbReference type="NCBI Taxonomy" id="645"/>
    <lineage>
        <taxon>Bacteria</taxon>
        <taxon>Pseudomonadati</taxon>
        <taxon>Pseudomonadota</taxon>
        <taxon>Gammaproteobacteria</taxon>
        <taxon>Aeromonadales</taxon>
        <taxon>Aeromonadaceae</taxon>
        <taxon>Aeromonas</taxon>
    </lineage>
</organism>